<dbReference type="EMBL" id="JAPUUL010000258">
    <property type="protein sequence ID" value="KAJ8131624.1"/>
    <property type="molecule type" value="Genomic_DNA"/>
</dbReference>
<keyword evidence="2" id="KW-1185">Reference proteome</keyword>
<gene>
    <name evidence="1" type="ORF">O1611_g2006</name>
</gene>
<protein>
    <submittedName>
        <fullName evidence="1">Uncharacterized protein</fullName>
    </submittedName>
</protein>
<dbReference type="Proteomes" id="UP001153332">
    <property type="component" value="Unassembled WGS sequence"/>
</dbReference>
<organism evidence="1 2">
    <name type="scientific">Lasiodiplodia mahajangana</name>
    <dbReference type="NCBI Taxonomy" id="1108764"/>
    <lineage>
        <taxon>Eukaryota</taxon>
        <taxon>Fungi</taxon>
        <taxon>Dikarya</taxon>
        <taxon>Ascomycota</taxon>
        <taxon>Pezizomycotina</taxon>
        <taxon>Dothideomycetes</taxon>
        <taxon>Dothideomycetes incertae sedis</taxon>
        <taxon>Botryosphaeriales</taxon>
        <taxon>Botryosphaeriaceae</taxon>
        <taxon>Lasiodiplodia</taxon>
    </lineage>
</organism>
<sequence length="418" mass="47556">MASQNQQRGSRFDWLRRWITRKPAQLRPRVFPASGFETIDVSERTEEECMSIYKPELFYPVRLGQVFQNRYQVVTKLGFGSSATIWLAHDLQYVLPLQALAQILIEFFFGRDRKYVCLKVQINTVPNHHEVKVYEHLGKHQFYLGLLNIHFHPGNLLIGFEDRDKSLSRVEEAELKSPSPRKVLKDRTIYTSRAVIGNFGALFLCDFGNAHIGDEGSGIAMSISFRAPEIILGMKWSYPIDMWSVGVSVWHMVQAKNLFKIYDVNDQRLNNAHHLANMIALLGPPPLDYLKRSETYLEFWDEDGNWRGIVPIPHEKTLESLEASLQGDDRARFLDFTRALICWVPEARLTAKQTLSHPWAVKGYGDAGAGLRCSFDSDDLSGDGFTTLELKDAAFAKSEGLQGKSGARHINSLFSPGY</sequence>
<accession>A0ACC2JW36</accession>
<name>A0ACC2JW36_9PEZI</name>
<reference evidence="1" key="1">
    <citation type="submission" date="2022-12" db="EMBL/GenBank/DDBJ databases">
        <title>Genome Sequence of Lasiodiplodia mahajangana.</title>
        <authorList>
            <person name="Buettner E."/>
        </authorList>
    </citation>
    <scope>NUCLEOTIDE SEQUENCE</scope>
    <source>
        <strain evidence="1">VT137</strain>
    </source>
</reference>
<comment type="caution">
    <text evidence="1">The sequence shown here is derived from an EMBL/GenBank/DDBJ whole genome shotgun (WGS) entry which is preliminary data.</text>
</comment>
<proteinExistence type="predicted"/>
<evidence type="ECO:0000313" key="1">
    <source>
        <dbReference type="EMBL" id="KAJ8131624.1"/>
    </source>
</evidence>
<evidence type="ECO:0000313" key="2">
    <source>
        <dbReference type="Proteomes" id="UP001153332"/>
    </source>
</evidence>